<dbReference type="Proteomes" id="UP000007254">
    <property type="component" value="Chromosome"/>
</dbReference>
<feature type="transmembrane region" description="Helical" evidence="7">
    <location>
        <begin position="151"/>
        <end position="174"/>
    </location>
</feature>
<dbReference type="STRING" id="869211.Spith_1328"/>
<accession>G0GFH9</accession>
<feature type="transmembrane region" description="Helical" evidence="7">
    <location>
        <begin position="70"/>
        <end position="92"/>
    </location>
</feature>
<evidence type="ECO:0000256" key="4">
    <source>
        <dbReference type="ARBA" id="ARBA00022692"/>
    </source>
</evidence>
<dbReference type="InterPro" id="IPR035906">
    <property type="entry name" value="MetI-like_sf"/>
</dbReference>
<evidence type="ECO:0000256" key="7">
    <source>
        <dbReference type="RuleBase" id="RU363032"/>
    </source>
</evidence>
<keyword evidence="4 7" id="KW-0812">Transmembrane</keyword>
<evidence type="ECO:0000313" key="9">
    <source>
        <dbReference type="EMBL" id="AEJ61593.1"/>
    </source>
</evidence>
<reference evidence="9 10" key="1">
    <citation type="submission" date="2011-06" db="EMBL/GenBank/DDBJ databases">
        <title>The complete genome of Spirochaeta thermophila DSM 6578.</title>
        <authorList>
            <consortium name="US DOE Joint Genome Institute (JGI-PGF)"/>
            <person name="Lucas S."/>
            <person name="Lapidus A."/>
            <person name="Bruce D."/>
            <person name="Goodwin L."/>
            <person name="Pitluck S."/>
            <person name="Peters L."/>
            <person name="Kyrpides N."/>
            <person name="Mavromatis K."/>
            <person name="Ivanova N."/>
            <person name="Mikailova N."/>
            <person name="Pagani I."/>
            <person name="Chertkov O."/>
            <person name="Detter J.C."/>
            <person name="Tapia R."/>
            <person name="Han C."/>
            <person name="Land M."/>
            <person name="Hauser L."/>
            <person name="Markowitz V."/>
            <person name="Cheng J.-F."/>
            <person name="Hugenholtz P."/>
            <person name="Woyke T."/>
            <person name="Wu D."/>
            <person name="Spring S."/>
            <person name="Merkhoffer B."/>
            <person name="Schneider S."/>
            <person name="Klenk H.-P."/>
            <person name="Eisen J.A."/>
        </authorList>
    </citation>
    <scope>NUCLEOTIDE SEQUENCE [LARGE SCALE GENOMIC DNA]</scope>
    <source>
        <strain evidence="10">ATCC 700085 / DSM 6578 / Z-1203</strain>
    </source>
</reference>
<dbReference type="OrthoDB" id="367897at2"/>
<dbReference type="InterPro" id="IPR000515">
    <property type="entry name" value="MetI-like"/>
</dbReference>
<comment type="similarity">
    <text evidence="7">Belongs to the binding-protein-dependent transport system permease family.</text>
</comment>
<keyword evidence="5 7" id="KW-1133">Transmembrane helix</keyword>
<feature type="transmembrane region" description="Helical" evidence="7">
    <location>
        <begin position="12"/>
        <end position="37"/>
    </location>
</feature>
<dbReference type="PANTHER" id="PTHR30193">
    <property type="entry name" value="ABC TRANSPORTER PERMEASE PROTEIN"/>
    <property type="match status" value="1"/>
</dbReference>
<dbReference type="GO" id="GO:0005886">
    <property type="term" value="C:plasma membrane"/>
    <property type="evidence" value="ECO:0007669"/>
    <property type="project" value="UniProtKB-SubCell"/>
</dbReference>
<dbReference type="GO" id="GO:0055085">
    <property type="term" value="P:transmembrane transport"/>
    <property type="evidence" value="ECO:0007669"/>
    <property type="project" value="InterPro"/>
</dbReference>
<keyword evidence="6 7" id="KW-0472">Membrane</keyword>
<protein>
    <submittedName>
        <fullName evidence="9">ABC-type transporter, integral membrane subunit</fullName>
    </submittedName>
</protein>
<evidence type="ECO:0000256" key="3">
    <source>
        <dbReference type="ARBA" id="ARBA00022475"/>
    </source>
</evidence>
<dbReference type="RefSeq" id="WP_014624933.1">
    <property type="nucleotide sequence ID" value="NC_017583.1"/>
</dbReference>
<evidence type="ECO:0000313" key="10">
    <source>
        <dbReference type="Proteomes" id="UP000007254"/>
    </source>
</evidence>
<feature type="transmembrane region" description="Helical" evidence="7">
    <location>
        <begin position="104"/>
        <end position="131"/>
    </location>
</feature>
<dbReference type="SUPFAM" id="SSF161098">
    <property type="entry name" value="MetI-like"/>
    <property type="match status" value="1"/>
</dbReference>
<dbReference type="EMBL" id="CP002903">
    <property type="protein sequence ID" value="AEJ61593.1"/>
    <property type="molecule type" value="Genomic_DNA"/>
</dbReference>
<dbReference type="HOGENOM" id="CLU_016047_0_2_12"/>
<evidence type="ECO:0000256" key="5">
    <source>
        <dbReference type="ARBA" id="ARBA00022989"/>
    </source>
</evidence>
<dbReference type="AlphaFoldDB" id="G0GFH9"/>
<dbReference type="Pfam" id="PF00528">
    <property type="entry name" value="BPD_transp_1"/>
    <property type="match status" value="1"/>
</dbReference>
<proteinExistence type="inferred from homology"/>
<dbReference type="CDD" id="cd06261">
    <property type="entry name" value="TM_PBP2"/>
    <property type="match status" value="1"/>
</dbReference>
<dbReference type="Gene3D" id="1.10.3720.10">
    <property type="entry name" value="MetI-like"/>
    <property type="match status" value="1"/>
</dbReference>
<dbReference type="PROSITE" id="PS50928">
    <property type="entry name" value="ABC_TM1"/>
    <property type="match status" value="1"/>
</dbReference>
<sequence>MRTMRTRNYGYWFILPGMVIYGLFFLFPVLISFPFSFTRWTLTDWYFTGLDNFRMFFSEPSLRIGFTNTLLYAVLTSGLKTVLGFFFAAYLVGRPLGSGFLQSIIFFPSLVSTVAVGVTFSSLMHPTFGIINKALAFVGIPGPDWLGDPHLALLSVSLVDVWRGVGMATVIYIAGIRSIPRSYYEAAMIDGATSGQRLLSITLPLSRPAMNTVILLSFIGGLRTFDLVWTMTRGGPGFSSDLIASIIYKQYQSGFYGLSTAGNVILFIFIALLAVPLNRLLSKAEVTL</sequence>
<dbReference type="PANTHER" id="PTHR30193:SF37">
    <property type="entry name" value="INNER MEMBRANE ABC TRANSPORTER PERMEASE PROTEIN YCJO"/>
    <property type="match status" value="1"/>
</dbReference>
<keyword evidence="10" id="KW-1185">Reference proteome</keyword>
<name>G0GFH9_WINT7</name>
<keyword evidence="2 7" id="KW-0813">Transport</keyword>
<dbReference type="KEGG" id="stq:Spith_1328"/>
<feature type="transmembrane region" description="Helical" evidence="7">
    <location>
        <begin position="255"/>
        <end position="275"/>
    </location>
</feature>
<comment type="subcellular location">
    <subcellularLocation>
        <location evidence="1 7">Cell membrane</location>
        <topology evidence="1 7">Multi-pass membrane protein</topology>
    </subcellularLocation>
</comment>
<organism evidence="9 10">
    <name type="scientific">Winmispira thermophila (strain ATCC 700085 / DSM 6578 / Z-1203)</name>
    <name type="common">Spirochaeta thermophila</name>
    <dbReference type="NCBI Taxonomy" id="869211"/>
    <lineage>
        <taxon>Bacteria</taxon>
        <taxon>Pseudomonadati</taxon>
        <taxon>Spirochaetota</taxon>
        <taxon>Spirochaetia</taxon>
        <taxon>Winmispirales</taxon>
        <taxon>Winmispiraceae</taxon>
        <taxon>Winmispira</taxon>
    </lineage>
</organism>
<evidence type="ECO:0000256" key="1">
    <source>
        <dbReference type="ARBA" id="ARBA00004651"/>
    </source>
</evidence>
<gene>
    <name evidence="9" type="ordered locus">Spith_1328</name>
</gene>
<dbReference type="InterPro" id="IPR051393">
    <property type="entry name" value="ABC_transporter_permease"/>
</dbReference>
<keyword evidence="3" id="KW-1003">Cell membrane</keyword>
<feature type="domain" description="ABC transmembrane type-1" evidence="8">
    <location>
        <begin position="66"/>
        <end position="277"/>
    </location>
</feature>
<evidence type="ECO:0000256" key="6">
    <source>
        <dbReference type="ARBA" id="ARBA00023136"/>
    </source>
</evidence>
<evidence type="ECO:0000259" key="8">
    <source>
        <dbReference type="PROSITE" id="PS50928"/>
    </source>
</evidence>
<evidence type="ECO:0000256" key="2">
    <source>
        <dbReference type="ARBA" id="ARBA00022448"/>
    </source>
</evidence>